<dbReference type="RefSeq" id="WP_377943683.1">
    <property type="nucleotide sequence ID" value="NZ_JBHUCX010000035.1"/>
</dbReference>
<dbReference type="EMBL" id="JBHUCX010000035">
    <property type="protein sequence ID" value="MFD1675802.1"/>
    <property type="molecule type" value="Genomic_DNA"/>
</dbReference>
<feature type="domain" description="Sporulation stage II protein D amidase enhancer LytB N-terminal" evidence="2">
    <location>
        <begin position="91"/>
        <end position="196"/>
    </location>
</feature>
<feature type="transmembrane region" description="Helical" evidence="1">
    <location>
        <begin position="37"/>
        <end position="62"/>
    </location>
</feature>
<keyword evidence="1" id="KW-1133">Transmembrane helix</keyword>
<evidence type="ECO:0000313" key="4">
    <source>
        <dbReference type="Proteomes" id="UP001597079"/>
    </source>
</evidence>
<evidence type="ECO:0000313" key="3">
    <source>
        <dbReference type="EMBL" id="MFD1675802.1"/>
    </source>
</evidence>
<sequence length="364" mass="39786">MSHKRFTPVKTSARAQFHRRVRNINQQTSEPTTVQEIVRFCICILLIFAGIVGLPTAIAHIFHRGPMPDITAWLHTSDAKINVRVYDTVTSSSSNMALNTYILDVLAAECTPSTPLQSLEAAAVATRTYAVRALDKESTGSSYAASHGADVTDDGQLDLPLASASDIEDEYPDTAFQFLSQIKAAIETTDGLVLTYKQQPILAFMFDLSPGMTRSGQTALHQNLPYLKAISCPDDKADPDRVATNRFESREVAQVFSAADIQLAKLQMDRLKDGFVSTVTYQNHTLSGTDFANQLHLPSADFTWKVDGDTLVITSYGRGTDIGMSLHEADVMATKGDSWKMIVSHFYPSAKVQVDGAVMPAKTS</sequence>
<organism evidence="3 4">
    <name type="scientific">Alicyclobacillus fodiniaquatilis</name>
    <dbReference type="NCBI Taxonomy" id="1661150"/>
    <lineage>
        <taxon>Bacteria</taxon>
        <taxon>Bacillati</taxon>
        <taxon>Bacillota</taxon>
        <taxon>Bacilli</taxon>
        <taxon>Bacillales</taxon>
        <taxon>Alicyclobacillaceae</taxon>
        <taxon>Alicyclobacillus</taxon>
    </lineage>
</organism>
<dbReference type="Pfam" id="PF08486">
    <property type="entry name" value="SpoIID"/>
    <property type="match status" value="1"/>
</dbReference>
<gene>
    <name evidence="3" type="ORF">ACFSB2_13955</name>
</gene>
<dbReference type="Proteomes" id="UP001597079">
    <property type="component" value="Unassembled WGS sequence"/>
</dbReference>
<name>A0ABW4JLU3_9BACL</name>
<evidence type="ECO:0000256" key="1">
    <source>
        <dbReference type="SAM" id="Phobius"/>
    </source>
</evidence>
<keyword evidence="1" id="KW-0812">Transmembrane</keyword>
<dbReference type="InterPro" id="IPR013693">
    <property type="entry name" value="SpoIID/LytB_N"/>
</dbReference>
<accession>A0ABW4JLU3</accession>
<dbReference type="InterPro" id="IPR013486">
    <property type="entry name" value="SpoIID/LytB"/>
</dbReference>
<dbReference type="NCBIfam" id="TIGR02669">
    <property type="entry name" value="SpoIID_LytB"/>
    <property type="match status" value="1"/>
</dbReference>
<reference evidence="4" key="1">
    <citation type="journal article" date="2019" name="Int. J. Syst. Evol. Microbiol.">
        <title>The Global Catalogue of Microorganisms (GCM) 10K type strain sequencing project: providing services to taxonomists for standard genome sequencing and annotation.</title>
        <authorList>
            <consortium name="The Broad Institute Genomics Platform"/>
            <consortium name="The Broad Institute Genome Sequencing Center for Infectious Disease"/>
            <person name="Wu L."/>
            <person name="Ma J."/>
        </authorList>
    </citation>
    <scope>NUCLEOTIDE SEQUENCE [LARGE SCALE GENOMIC DNA]</scope>
    <source>
        <strain evidence="4">CGMCC 1.12286</strain>
    </source>
</reference>
<evidence type="ECO:0000259" key="2">
    <source>
        <dbReference type="Pfam" id="PF08486"/>
    </source>
</evidence>
<comment type="caution">
    <text evidence="3">The sequence shown here is derived from an EMBL/GenBank/DDBJ whole genome shotgun (WGS) entry which is preliminary data.</text>
</comment>
<keyword evidence="4" id="KW-1185">Reference proteome</keyword>
<keyword evidence="1" id="KW-0472">Membrane</keyword>
<protein>
    <submittedName>
        <fullName evidence="3">SpoIID/LytB domain-containing protein</fullName>
    </submittedName>
</protein>
<proteinExistence type="predicted"/>